<name>A0A0F9GFW5_9ZZZZ</name>
<protein>
    <submittedName>
        <fullName evidence="1">Uncharacterized protein</fullName>
    </submittedName>
</protein>
<organism evidence="1">
    <name type="scientific">marine sediment metagenome</name>
    <dbReference type="NCBI Taxonomy" id="412755"/>
    <lineage>
        <taxon>unclassified sequences</taxon>
        <taxon>metagenomes</taxon>
        <taxon>ecological metagenomes</taxon>
    </lineage>
</organism>
<comment type="caution">
    <text evidence="1">The sequence shown here is derived from an EMBL/GenBank/DDBJ whole genome shotgun (WGS) entry which is preliminary data.</text>
</comment>
<reference evidence="1" key="1">
    <citation type="journal article" date="2015" name="Nature">
        <title>Complex archaea that bridge the gap between prokaryotes and eukaryotes.</title>
        <authorList>
            <person name="Spang A."/>
            <person name="Saw J.H."/>
            <person name="Jorgensen S.L."/>
            <person name="Zaremba-Niedzwiedzka K."/>
            <person name="Martijn J."/>
            <person name="Lind A.E."/>
            <person name="van Eijk R."/>
            <person name="Schleper C."/>
            <person name="Guy L."/>
            <person name="Ettema T.J."/>
        </authorList>
    </citation>
    <scope>NUCLEOTIDE SEQUENCE</scope>
</reference>
<feature type="non-terminal residue" evidence="1">
    <location>
        <position position="1"/>
    </location>
</feature>
<sequence length="28" mass="3023">ISVQIVSGVVGDTFTSGLSWWEMQLALV</sequence>
<proteinExistence type="predicted"/>
<dbReference type="EMBL" id="LAZR01020280">
    <property type="protein sequence ID" value="KKL89461.1"/>
    <property type="molecule type" value="Genomic_DNA"/>
</dbReference>
<accession>A0A0F9GFW5</accession>
<gene>
    <name evidence="1" type="ORF">LCGC14_1914490</name>
</gene>
<evidence type="ECO:0000313" key="1">
    <source>
        <dbReference type="EMBL" id="KKL89461.1"/>
    </source>
</evidence>
<dbReference type="AlphaFoldDB" id="A0A0F9GFW5"/>